<dbReference type="PANTHER" id="PTHR45786">
    <property type="entry name" value="DNA BINDING PROTEIN-LIKE"/>
    <property type="match status" value="1"/>
</dbReference>
<feature type="non-terminal residue" evidence="2">
    <location>
        <position position="256"/>
    </location>
</feature>
<reference evidence="2" key="1">
    <citation type="submission" date="2021-06" db="EMBL/GenBank/DDBJ databases">
        <authorList>
            <person name="Kallberg Y."/>
            <person name="Tangrot J."/>
            <person name="Rosling A."/>
        </authorList>
    </citation>
    <scope>NUCLEOTIDE SEQUENCE</scope>
    <source>
        <strain evidence="2">MA453B</strain>
    </source>
</reference>
<gene>
    <name evidence="2" type="ORF">DERYTH_LOCUS23564</name>
</gene>
<protein>
    <submittedName>
        <fullName evidence="2">20294_t:CDS:1</fullName>
    </submittedName>
</protein>
<proteinExistence type="predicted"/>
<comment type="caution">
    <text evidence="2">The sequence shown here is derived from an EMBL/GenBank/DDBJ whole genome shotgun (WGS) entry which is preliminary data.</text>
</comment>
<sequence>MQSANENSKKQKYNYLNSDSSSKKSKRQHIAYSYKKALKSNLLILRHYLEQINIIYVNCKALIWIDERITTLSHSNPKFTTCCFNNKVQLSSLRNPPELLYSLLFGSDSHSKNFREMICAYNSALAFASIEAQIDKQVMGTKGVYVFKIYSEIYHNIGSLLLHNDNRPRFAQIYFYNMDNELQNRLHIMPQLDPTILNELQNMLYRVNPYVTIFKQMHDIWITNPILSLSIAIKFTQTNDPQQYNTPTANEMAVIM</sequence>
<evidence type="ECO:0000313" key="2">
    <source>
        <dbReference type="EMBL" id="CAG8801940.1"/>
    </source>
</evidence>
<dbReference type="AlphaFoldDB" id="A0A9N9K095"/>
<dbReference type="Proteomes" id="UP000789405">
    <property type="component" value="Unassembled WGS sequence"/>
</dbReference>
<evidence type="ECO:0000256" key="1">
    <source>
        <dbReference type="SAM" id="MobiDB-lite"/>
    </source>
</evidence>
<feature type="region of interest" description="Disordered" evidence="1">
    <location>
        <begin position="1"/>
        <end position="22"/>
    </location>
</feature>
<accession>A0A9N9K095</accession>
<keyword evidence="3" id="KW-1185">Reference proteome</keyword>
<dbReference type="EMBL" id="CAJVPY010036393">
    <property type="protein sequence ID" value="CAG8801940.1"/>
    <property type="molecule type" value="Genomic_DNA"/>
</dbReference>
<dbReference type="OrthoDB" id="1748060at2759"/>
<dbReference type="PANTHER" id="PTHR45786:SF74">
    <property type="entry name" value="ATP-DEPENDENT DNA HELICASE"/>
    <property type="match status" value="1"/>
</dbReference>
<organism evidence="2 3">
    <name type="scientific">Dentiscutata erythropus</name>
    <dbReference type="NCBI Taxonomy" id="1348616"/>
    <lineage>
        <taxon>Eukaryota</taxon>
        <taxon>Fungi</taxon>
        <taxon>Fungi incertae sedis</taxon>
        <taxon>Mucoromycota</taxon>
        <taxon>Glomeromycotina</taxon>
        <taxon>Glomeromycetes</taxon>
        <taxon>Diversisporales</taxon>
        <taxon>Gigasporaceae</taxon>
        <taxon>Dentiscutata</taxon>
    </lineage>
</organism>
<name>A0A9N9K095_9GLOM</name>
<evidence type="ECO:0000313" key="3">
    <source>
        <dbReference type="Proteomes" id="UP000789405"/>
    </source>
</evidence>